<dbReference type="PANTHER" id="PTHR43725:SF47">
    <property type="entry name" value="UDP-GLUCOSE 4-EPIMERASE"/>
    <property type="match status" value="1"/>
</dbReference>
<evidence type="ECO:0000256" key="1">
    <source>
        <dbReference type="ARBA" id="ARBA00000083"/>
    </source>
</evidence>
<evidence type="ECO:0000313" key="9">
    <source>
        <dbReference type="EMBL" id="CAD7088750.1"/>
    </source>
</evidence>
<gene>
    <name evidence="9" type="ORF">HERILL_LOCUS11346</name>
</gene>
<evidence type="ECO:0000313" key="10">
    <source>
        <dbReference type="Proteomes" id="UP000594454"/>
    </source>
</evidence>
<dbReference type="Proteomes" id="UP000594454">
    <property type="component" value="Chromosome 4"/>
</dbReference>
<comment type="catalytic activity">
    <reaction evidence="1">
        <text>UDP-alpha-D-glucose = UDP-alpha-D-galactose</text>
        <dbReference type="Rhea" id="RHEA:22168"/>
        <dbReference type="ChEBI" id="CHEBI:58885"/>
        <dbReference type="ChEBI" id="CHEBI:66914"/>
        <dbReference type="EC" id="5.1.3.2"/>
    </reaction>
</comment>
<dbReference type="InParanoid" id="A0A7R8UX62"/>
<evidence type="ECO:0000256" key="2">
    <source>
        <dbReference type="ARBA" id="ARBA00001911"/>
    </source>
</evidence>
<evidence type="ECO:0000256" key="4">
    <source>
        <dbReference type="ARBA" id="ARBA00013189"/>
    </source>
</evidence>
<dbReference type="PANTHER" id="PTHR43725">
    <property type="entry name" value="UDP-GLUCOSE 4-EPIMERASE"/>
    <property type="match status" value="1"/>
</dbReference>
<dbReference type="InterPro" id="IPR001509">
    <property type="entry name" value="Epimerase_deHydtase"/>
</dbReference>
<evidence type="ECO:0000259" key="8">
    <source>
        <dbReference type="Pfam" id="PF01370"/>
    </source>
</evidence>
<accession>A0A7R8UX62</accession>
<evidence type="ECO:0000256" key="5">
    <source>
        <dbReference type="ARBA" id="ARBA00023027"/>
    </source>
</evidence>
<protein>
    <recommendedName>
        <fullName evidence="4">UDP-glucose 4-epimerase</fullName>
        <ecNumber evidence="4">5.1.3.2</ecNumber>
    </recommendedName>
</protein>
<keyword evidence="5" id="KW-0520">NAD</keyword>
<dbReference type="EMBL" id="LR899012">
    <property type="protein sequence ID" value="CAD7088750.1"/>
    <property type="molecule type" value="Genomic_DNA"/>
</dbReference>
<dbReference type="OrthoDB" id="9402762at2759"/>
<dbReference type="AlphaFoldDB" id="A0A7R8UX62"/>
<comment type="cofactor">
    <cofactor evidence="2">
        <name>NAD(+)</name>
        <dbReference type="ChEBI" id="CHEBI:57540"/>
    </cofactor>
</comment>
<reference evidence="9 10" key="1">
    <citation type="submission" date="2020-11" db="EMBL/GenBank/DDBJ databases">
        <authorList>
            <person name="Wallbank WR R."/>
            <person name="Pardo Diaz C."/>
            <person name="Kozak K."/>
            <person name="Martin S."/>
            <person name="Jiggins C."/>
            <person name="Moest M."/>
            <person name="Warren A I."/>
            <person name="Generalovic N T."/>
            <person name="Byers J.R.P. K."/>
            <person name="Montejo-Kovacevich G."/>
            <person name="Yen C E."/>
        </authorList>
    </citation>
    <scope>NUCLEOTIDE SEQUENCE [LARGE SCALE GENOMIC DNA]</scope>
</reference>
<evidence type="ECO:0000256" key="3">
    <source>
        <dbReference type="ARBA" id="ARBA00004947"/>
    </source>
</evidence>
<dbReference type="InterPro" id="IPR036291">
    <property type="entry name" value="NAD(P)-bd_dom_sf"/>
</dbReference>
<dbReference type="Pfam" id="PF01370">
    <property type="entry name" value="Epimerase"/>
    <property type="match status" value="1"/>
</dbReference>
<dbReference type="Gene3D" id="3.40.50.720">
    <property type="entry name" value="NAD(P)-binding Rossmann-like Domain"/>
    <property type="match status" value="1"/>
</dbReference>
<comment type="pathway">
    <text evidence="3">Carbohydrate metabolism; galactose metabolism.</text>
</comment>
<proteinExistence type="predicted"/>
<name>A0A7R8UX62_HERIL</name>
<sequence length="105" mass="11293">MERAQPPTARTIIKMSQTVLVTGGAGYVGSHTIIELLNAGYNVICVDNLCNAFSEKDSLPESLKRVQEITGKTVGFYAVDLKDKAALTAIFKKVSASSPFQIESV</sequence>
<keyword evidence="10" id="KW-1185">Reference proteome</keyword>
<organism evidence="9 10">
    <name type="scientific">Hermetia illucens</name>
    <name type="common">Black soldier fly</name>
    <dbReference type="NCBI Taxonomy" id="343691"/>
    <lineage>
        <taxon>Eukaryota</taxon>
        <taxon>Metazoa</taxon>
        <taxon>Ecdysozoa</taxon>
        <taxon>Arthropoda</taxon>
        <taxon>Hexapoda</taxon>
        <taxon>Insecta</taxon>
        <taxon>Pterygota</taxon>
        <taxon>Neoptera</taxon>
        <taxon>Endopterygota</taxon>
        <taxon>Diptera</taxon>
        <taxon>Brachycera</taxon>
        <taxon>Stratiomyomorpha</taxon>
        <taxon>Stratiomyidae</taxon>
        <taxon>Hermetiinae</taxon>
        <taxon>Hermetia</taxon>
    </lineage>
</organism>
<dbReference type="GO" id="GO:0003978">
    <property type="term" value="F:UDP-glucose 4-epimerase activity"/>
    <property type="evidence" value="ECO:0007669"/>
    <property type="project" value="UniProtKB-EC"/>
</dbReference>
<evidence type="ECO:0000256" key="7">
    <source>
        <dbReference type="ARBA" id="ARBA00023235"/>
    </source>
</evidence>
<keyword evidence="6" id="KW-0299">Galactose metabolism</keyword>
<keyword evidence="7" id="KW-0413">Isomerase</keyword>
<keyword evidence="6" id="KW-0119">Carbohydrate metabolism</keyword>
<dbReference type="GO" id="GO:0005829">
    <property type="term" value="C:cytosol"/>
    <property type="evidence" value="ECO:0007669"/>
    <property type="project" value="TreeGrafter"/>
</dbReference>
<evidence type="ECO:0000256" key="6">
    <source>
        <dbReference type="ARBA" id="ARBA00023144"/>
    </source>
</evidence>
<dbReference type="GO" id="GO:0033499">
    <property type="term" value="P:galactose catabolic process via UDP-galactose, Leloir pathway"/>
    <property type="evidence" value="ECO:0007669"/>
    <property type="project" value="TreeGrafter"/>
</dbReference>
<dbReference type="SUPFAM" id="SSF51735">
    <property type="entry name" value="NAD(P)-binding Rossmann-fold domains"/>
    <property type="match status" value="1"/>
</dbReference>
<dbReference type="EC" id="5.1.3.2" evidence="4"/>
<feature type="domain" description="NAD-dependent epimerase/dehydratase" evidence="8">
    <location>
        <begin position="19"/>
        <end position="94"/>
    </location>
</feature>